<dbReference type="GO" id="GO:0004534">
    <property type="term" value="F:5'-3' RNA exonuclease activity"/>
    <property type="evidence" value="ECO:0007669"/>
    <property type="project" value="TreeGrafter"/>
</dbReference>
<dbReference type="EMBL" id="CAJB01000375">
    <property type="protein sequence ID" value="CCH79468.1"/>
    <property type="molecule type" value="Genomic_DNA"/>
</dbReference>
<dbReference type="InterPro" id="IPR052018">
    <property type="entry name" value="PHP_domain"/>
</dbReference>
<evidence type="ECO:0000313" key="2">
    <source>
        <dbReference type="EMBL" id="CCH79468.1"/>
    </source>
</evidence>
<dbReference type="Gene3D" id="1.10.150.650">
    <property type="match status" value="1"/>
</dbReference>
<evidence type="ECO:0000313" key="3">
    <source>
        <dbReference type="Proteomes" id="UP000035721"/>
    </source>
</evidence>
<accession>A0A077LZN5</accession>
<comment type="caution">
    <text evidence="2">The sequence shown here is derived from an EMBL/GenBank/DDBJ whole genome shotgun (WGS) entry which is preliminary data.</text>
</comment>
<dbReference type="Proteomes" id="UP000035721">
    <property type="component" value="Unassembled WGS sequence"/>
</dbReference>
<dbReference type="PANTHER" id="PTHR42924">
    <property type="entry name" value="EXONUCLEASE"/>
    <property type="match status" value="1"/>
</dbReference>
<dbReference type="InterPro" id="IPR004013">
    <property type="entry name" value="PHP_dom"/>
</dbReference>
<reference evidence="2 3" key="1">
    <citation type="journal article" date="2013" name="ISME J.">
        <title>A metabolic model for members of the genus Tetrasphaera involved in enhanced biological phosphorus removal.</title>
        <authorList>
            <person name="Kristiansen R."/>
            <person name="Nguyen H.T.T."/>
            <person name="Saunders A.M."/>
            <person name="Nielsen J.L."/>
            <person name="Wimmer R."/>
            <person name="Le V.Q."/>
            <person name="McIlroy S.J."/>
            <person name="Petrovski S."/>
            <person name="Seviour R.J."/>
            <person name="Calteau A."/>
            <person name="Nielsen K.L."/>
            <person name="Nielsen P.H."/>
        </authorList>
    </citation>
    <scope>NUCLEOTIDE SEQUENCE [LARGE SCALE GENOMIC DNA]</scope>
    <source>
        <strain evidence="2 3">T1-X7</strain>
    </source>
</reference>
<dbReference type="Gene3D" id="3.20.20.140">
    <property type="entry name" value="Metal-dependent hydrolases"/>
    <property type="match status" value="1"/>
</dbReference>
<dbReference type="Pfam" id="PF02811">
    <property type="entry name" value="PHP"/>
    <property type="match status" value="1"/>
</dbReference>
<dbReference type="InterPro" id="IPR016195">
    <property type="entry name" value="Pol/histidinol_Pase-like"/>
</dbReference>
<sequence length="288" mass="30578">MLVDLHTHSTASDGTLSPGEVVRAAAEAGLTTFALTDHDTFRGWDGAVDAAREYGVGLVRGIEISCVDARISIHLLGYLPDPTMPELVAELDRTRTSRTTRMERMVALMAADGIPVTMADVMAQTDEESSTTVGRPHLADALVAKGLAPDRTAAFERFLGRGSPYYVRHYALDAVYAVRLIRAAGGVPVMAHPFAESRGRVVADPVIERLVAAGLAGLEADHPDHTPDQTAHARELAERFDLLVTGSSDFHGAGKPNRLAERTTSPDVLEALLAQATSGLEVVGPAAP</sequence>
<dbReference type="OrthoDB" id="9804333at2"/>
<dbReference type="PANTHER" id="PTHR42924:SF3">
    <property type="entry name" value="POLYMERASE_HISTIDINOL PHOSPHATASE N-TERMINAL DOMAIN-CONTAINING PROTEIN"/>
    <property type="match status" value="1"/>
</dbReference>
<dbReference type="RefSeq" id="WP_048551348.1">
    <property type="nucleotide sequence ID" value="NZ_HF570958.1"/>
</dbReference>
<dbReference type="InterPro" id="IPR003141">
    <property type="entry name" value="Pol/His_phosphatase_N"/>
</dbReference>
<dbReference type="AlphaFoldDB" id="A0A077LZN5"/>
<dbReference type="STRING" id="1194083.BN12_440012"/>
<feature type="domain" description="Polymerase/histidinol phosphatase N-terminal" evidence="1">
    <location>
        <begin position="3"/>
        <end position="68"/>
    </location>
</feature>
<evidence type="ECO:0000259" key="1">
    <source>
        <dbReference type="SMART" id="SM00481"/>
    </source>
</evidence>
<dbReference type="CDD" id="cd07438">
    <property type="entry name" value="PHP_HisPPase_AMP"/>
    <property type="match status" value="1"/>
</dbReference>
<name>A0A077LZN5_9MICO</name>
<protein>
    <submittedName>
        <fullName evidence="2">PHP domain protein</fullName>
    </submittedName>
</protein>
<dbReference type="GO" id="GO:0035312">
    <property type="term" value="F:5'-3' DNA exonuclease activity"/>
    <property type="evidence" value="ECO:0007669"/>
    <property type="project" value="TreeGrafter"/>
</dbReference>
<dbReference type="SMART" id="SM00481">
    <property type="entry name" value="POLIIIAc"/>
    <property type="match status" value="1"/>
</dbReference>
<organism evidence="2 3">
    <name type="scientific">Nostocoides japonicum T1-X7</name>
    <dbReference type="NCBI Taxonomy" id="1194083"/>
    <lineage>
        <taxon>Bacteria</taxon>
        <taxon>Bacillati</taxon>
        <taxon>Actinomycetota</taxon>
        <taxon>Actinomycetes</taxon>
        <taxon>Micrococcales</taxon>
        <taxon>Intrasporangiaceae</taxon>
        <taxon>Nostocoides</taxon>
    </lineage>
</organism>
<gene>
    <name evidence="2" type="ORF">BN12_440012</name>
</gene>
<proteinExistence type="predicted"/>
<dbReference type="SUPFAM" id="SSF89550">
    <property type="entry name" value="PHP domain-like"/>
    <property type="match status" value="1"/>
</dbReference>
<keyword evidence="3" id="KW-1185">Reference proteome</keyword>